<dbReference type="GO" id="GO:0042273">
    <property type="term" value="P:ribosomal large subunit biogenesis"/>
    <property type="evidence" value="ECO:0007669"/>
    <property type="project" value="TreeGrafter"/>
</dbReference>
<dbReference type="AlphaFoldDB" id="A0A151LUE9"/>
<name>A0A151LUE9_9APIC</name>
<dbReference type="GO" id="GO:0030687">
    <property type="term" value="C:preribosome, large subunit precursor"/>
    <property type="evidence" value="ECO:0007669"/>
    <property type="project" value="TreeGrafter"/>
</dbReference>
<dbReference type="PANTHER" id="PTHR13182">
    <property type="entry name" value="ZINC FINGER PROTEIN 622"/>
    <property type="match status" value="1"/>
</dbReference>
<organism evidence="3 4">
    <name type="scientific">Plasmodium gaboni</name>
    <dbReference type="NCBI Taxonomy" id="647221"/>
    <lineage>
        <taxon>Eukaryota</taxon>
        <taxon>Sar</taxon>
        <taxon>Alveolata</taxon>
        <taxon>Apicomplexa</taxon>
        <taxon>Aconoidasida</taxon>
        <taxon>Haemosporida</taxon>
        <taxon>Plasmodiidae</taxon>
        <taxon>Plasmodium</taxon>
        <taxon>Plasmodium (Laverania)</taxon>
    </lineage>
</organism>
<evidence type="ECO:0000259" key="2">
    <source>
        <dbReference type="Pfam" id="PF12756"/>
    </source>
</evidence>
<dbReference type="Proteomes" id="UP000076004">
    <property type="component" value="Chromosome 4"/>
</dbReference>
<evidence type="ECO:0000313" key="3">
    <source>
        <dbReference type="EMBL" id="KYO02806.1"/>
    </source>
</evidence>
<dbReference type="InterPro" id="IPR036236">
    <property type="entry name" value="Znf_C2H2_sf"/>
</dbReference>
<dbReference type="GeneID" id="29774779"/>
<feature type="compositionally biased region" description="Basic and acidic residues" evidence="1">
    <location>
        <begin position="393"/>
        <end position="417"/>
    </location>
</feature>
<comment type="caution">
    <text evidence="3">The sequence shown here is derived from an EMBL/GenBank/DDBJ whole genome shotgun (WGS) entry which is preliminary data.</text>
</comment>
<feature type="region of interest" description="Disordered" evidence="1">
    <location>
        <begin position="393"/>
        <end position="474"/>
    </location>
</feature>
<gene>
    <name evidence="3" type="ORF">PGSY75_0409800</name>
</gene>
<dbReference type="KEGG" id="pgab:PGSY75_0409800"/>
<reference evidence="3 4" key="1">
    <citation type="journal article" date="2016" name="Nat. Commun.">
        <title>Genomes of cryptic chimpanzee Plasmodium species reveal key evolutionary events leading to human malaria.</title>
        <authorList>
            <person name="Sundararaman S.A."/>
            <person name="Plenderleith L.J."/>
            <person name="Liu W."/>
            <person name="Loy D.E."/>
            <person name="Learn G.H."/>
            <person name="Li Y."/>
            <person name="Shaw K.S."/>
            <person name="Ayouba A."/>
            <person name="Peeters M."/>
            <person name="Speede S."/>
            <person name="Shaw G.M."/>
            <person name="Bushman F.D."/>
            <person name="Brisson D."/>
            <person name="Rayner J.C."/>
            <person name="Sharp P.M."/>
            <person name="Hahn B.H."/>
        </authorList>
    </citation>
    <scope>NUCLEOTIDE SEQUENCE [LARGE SCALE GENOMIC DNA]</scope>
    <source>
        <strain evidence="3 4">SY75</strain>
    </source>
</reference>
<dbReference type="VEuPathDB" id="PlasmoDB:PGABG01_0407900"/>
<sequence>MSEHINFIESNNNNNNINNNIQNNSVNNISILTHNTNVNISSKVDNNVCDVKNIYNIKKEDVIIEEYMDINKSSTINLDHNKQVNIYIENSDLNKKIYTCHTCNIQIYNYSFFRYHFKSEWHKYNLKRKLLNLHCVNEYVFNEKLKNLKKNEDQENQKKDKRENQGSHLSHKKHNASNKKKKEKNIANFNNVNINNNMIYNEDNYNNHITKCNNDINGHISNTNISSTPNNNNNNNNNNISSNSIKYATKENVLLTKNVKYDNPAVCFFDNRIFNSIEENIKHMNDNYTFYIPDLKYVTNVKKILITIGKKIYEENICIYCFKYAKCVKSLQAHMICKSHTKIHTNFMVYIQKYYDFSKTYVDLLNKYINNKQDKKLLLYMLNHEQNKDQQLEINDKENNLSDNDKENNLSDNDKENSNVITKNKTSNHTENNSDDDTNDSYILKKENNEDTSLSNSYDNNDNSSDDNNSDDYKIKETDLNKNIDYNKIYQVLEEFGYIKPELNEYNNLILPDGSEAINRKLAYIFKQKLPLENKTNLSYKYNQIDLLKNKKDKHLQQRKYKYYIDIMKKYNLNLNLKTNNLNKFYKSDSIFFL</sequence>
<dbReference type="RefSeq" id="XP_018643326.1">
    <property type="nucleotide sequence ID" value="XM_018784164.1"/>
</dbReference>
<accession>A0A151LUE9</accession>
<proteinExistence type="predicted"/>
<dbReference type="SUPFAM" id="SSF57667">
    <property type="entry name" value="beta-beta-alpha zinc fingers"/>
    <property type="match status" value="1"/>
</dbReference>
<dbReference type="PANTHER" id="PTHR13182:SF8">
    <property type="entry name" value="CYTOPLASMIC 60S SUBUNIT BIOGENESIS FACTOR ZNF622"/>
    <property type="match status" value="1"/>
</dbReference>
<feature type="compositionally biased region" description="Low complexity" evidence="1">
    <location>
        <begin position="453"/>
        <end position="463"/>
    </location>
</feature>
<dbReference type="EMBL" id="LVLB01000005">
    <property type="protein sequence ID" value="KYO02806.1"/>
    <property type="molecule type" value="Genomic_DNA"/>
</dbReference>
<dbReference type="VEuPathDB" id="PlasmoDB:PGSY75_0409800"/>
<dbReference type="InterPro" id="IPR041661">
    <property type="entry name" value="ZN622/Rei1/Reh1_Znf-C2H2"/>
</dbReference>
<feature type="compositionally biased region" description="Basic residues" evidence="1">
    <location>
        <begin position="169"/>
        <end position="183"/>
    </location>
</feature>
<dbReference type="Pfam" id="PF12756">
    <property type="entry name" value="zf-C2H2_2"/>
    <property type="match status" value="1"/>
</dbReference>
<evidence type="ECO:0000256" key="1">
    <source>
        <dbReference type="SAM" id="MobiDB-lite"/>
    </source>
</evidence>
<feature type="compositionally biased region" description="Basic and acidic residues" evidence="1">
    <location>
        <begin position="150"/>
        <end position="165"/>
    </location>
</feature>
<feature type="region of interest" description="Disordered" evidence="1">
    <location>
        <begin position="150"/>
        <end position="186"/>
    </location>
</feature>
<protein>
    <submittedName>
        <fullName evidence="3">Putative zinc finger protein</fullName>
    </submittedName>
</protein>
<evidence type="ECO:0000313" key="4">
    <source>
        <dbReference type="Proteomes" id="UP000076004"/>
    </source>
</evidence>
<feature type="domain" description="ZN622/Rei1/Reh1 zinc finger C2H2-type" evidence="2">
    <location>
        <begin position="267"/>
        <end position="361"/>
    </location>
</feature>
<dbReference type="InterPro" id="IPR040025">
    <property type="entry name" value="Znf622/Rei1/Reh1"/>
</dbReference>